<protein>
    <submittedName>
        <fullName evidence="8">DMT family transporter</fullName>
    </submittedName>
</protein>
<feature type="transmembrane region" description="Helical" evidence="6">
    <location>
        <begin position="240"/>
        <end position="260"/>
    </location>
</feature>
<dbReference type="AlphaFoldDB" id="A0A7Z0PF25"/>
<dbReference type="EMBL" id="JABMKT010000013">
    <property type="protein sequence ID" value="NYV27854.1"/>
    <property type="molecule type" value="Genomic_DNA"/>
</dbReference>
<dbReference type="PANTHER" id="PTHR42920:SF5">
    <property type="entry name" value="EAMA DOMAIN-CONTAINING PROTEIN"/>
    <property type="match status" value="1"/>
</dbReference>
<reference evidence="8 9" key="1">
    <citation type="submission" date="2020-05" db="EMBL/GenBank/DDBJ databases">
        <title>Streptobacillus felis strain LHL191014123.</title>
        <authorList>
            <person name="Fawzy A."/>
            <person name="Rau J."/>
            <person name="Risse K."/>
            <person name="Schauerte N."/>
            <person name="Geiger C."/>
            <person name="Blom J."/>
            <person name="Imirzalioglu C."/>
            <person name="Falgenhauer J."/>
            <person name="Bach A."/>
            <person name="Herden C."/>
            <person name="Eisenberg T."/>
        </authorList>
    </citation>
    <scope>NUCLEOTIDE SEQUENCE [LARGE SCALE GENOMIC DNA]</scope>
    <source>
        <strain evidence="8 9">LHL191014123</strain>
    </source>
</reference>
<keyword evidence="3 6" id="KW-0812">Transmembrane</keyword>
<evidence type="ECO:0000313" key="8">
    <source>
        <dbReference type="EMBL" id="NYV27854.1"/>
    </source>
</evidence>
<dbReference type="RefSeq" id="WP_180135890.1">
    <property type="nucleotide sequence ID" value="NZ_JABMKT010000013.1"/>
</dbReference>
<feature type="domain" description="EamA" evidence="7">
    <location>
        <begin position="10"/>
        <end position="138"/>
    </location>
</feature>
<feature type="transmembrane region" description="Helical" evidence="6">
    <location>
        <begin position="210"/>
        <end position="228"/>
    </location>
</feature>
<evidence type="ECO:0000259" key="7">
    <source>
        <dbReference type="Pfam" id="PF00892"/>
    </source>
</evidence>
<feature type="transmembrane region" description="Helical" evidence="6">
    <location>
        <begin position="146"/>
        <end position="167"/>
    </location>
</feature>
<evidence type="ECO:0000256" key="2">
    <source>
        <dbReference type="ARBA" id="ARBA00022475"/>
    </source>
</evidence>
<organism evidence="8 9">
    <name type="scientific">Streptobacillus felis</name>
    <dbReference type="NCBI Taxonomy" id="1384509"/>
    <lineage>
        <taxon>Bacteria</taxon>
        <taxon>Fusobacteriati</taxon>
        <taxon>Fusobacteriota</taxon>
        <taxon>Fusobacteriia</taxon>
        <taxon>Fusobacteriales</taxon>
        <taxon>Leptotrichiaceae</taxon>
        <taxon>Streptobacillus</taxon>
    </lineage>
</organism>
<feature type="domain" description="EamA" evidence="7">
    <location>
        <begin position="148"/>
        <end position="282"/>
    </location>
</feature>
<dbReference type="InterPro" id="IPR037185">
    <property type="entry name" value="EmrE-like"/>
</dbReference>
<evidence type="ECO:0000256" key="4">
    <source>
        <dbReference type="ARBA" id="ARBA00022989"/>
    </source>
</evidence>
<keyword evidence="2" id="KW-1003">Cell membrane</keyword>
<feature type="transmembrane region" description="Helical" evidence="6">
    <location>
        <begin position="179"/>
        <end position="198"/>
    </location>
</feature>
<evidence type="ECO:0000256" key="6">
    <source>
        <dbReference type="SAM" id="Phobius"/>
    </source>
</evidence>
<feature type="transmembrane region" description="Helical" evidence="6">
    <location>
        <begin position="122"/>
        <end position="140"/>
    </location>
</feature>
<dbReference type="SUPFAM" id="SSF103481">
    <property type="entry name" value="Multidrug resistance efflux transporter EmrE"/>
    <property type="match status" value="2"/>
</dbReference>
<evidence type="ECO:0000256" key="1">
    <source>
        <dbReference type="ARBA" id="ARBA00004651"/>
    </source>
</evidence>
<feature type="transmembrane region" description="Helical" evidence="6">
    <location>
        <begin position="67"/>
        <end position="84"/>
    </location>
</feature>
<dbReference type="GO" id="GO:0005886">
    <property type="term" value="C:plasma membrane"/>
    <property type="evidence" value="ECO:0007669"/>
    <property type="project" value="UniProtKB-SubCell"/>
</dbReference>
<comment type="caution">
    <text evidence="8">The sequence shown here is derived from an EMBL/GenBank/DDBJ whole genome shotgun (WGS) entry which is preliminary data.</text>
</comment>
<gene>
    <name evidence="8" type="ORF">HP397_03325</name>
</gene>
<evidence type="ECO:0000256" key="5">
    <source>
        <dbReference type="ARBA" id="ARBA00023136"/>
    </source>
</evidence>
<feature type="transmembrane region" description="Helical" evidence="6">
    <location>
        <begin position="35"/>
        <end position="55"/>
    </location>
</feature>
<keyword evidence="4 6" id="KW-1133">Transmembrane helix</keyword>
<evidence type="ECO:0000256" key="3">
    <source>
        <dbReference type="ARBA" id="ARBA00022692"/>
    </source>
</evidence>
<dbReference type="InterPro" id="IPR000620">
    <property type="entry name" value="EamA_dom"/>
</dbReference>
<dbReference type="InterPro" id="IPR051258">
    <property type="entry name" value="Diverse_Substrate_Transporter"/>
</dbReference>
<feature type="transmembrane region" description="Helical" evidence="6">
    <location>
        <begin position="96"/>
        <end position="115"/>
    </location>
</feature>
<comment type="subcellular location">
    <subcellularLocation>
        <location evidence="1">Cell membrane</location>
        <topology evidence="1">Multi-pass membrane protein</topology>
    </subcellularLocation>
</comment>
<dbReference type="Pfam" id="PF00892">
    <property type="entry name" value="EamA"/>
    <property type="match status" value="2"/>
</dbReference>
<dbReference type="Proteomes" id="UP000526184">
    <property type="component" value="Unassembled WGS sequence"/>
</dbReference>
<proteinExistence type="predicted"/>
<feature type="transmembrane region" description="Helical" evidence="6">
    <location>
        <begin position="266"/>
        <end position="285"/>
    </location>
</feature>
<name>A0A7Z0PF25_9FUSO</name>
<keyword evidence="5 6" id="KW-0472">Membrane</keyword>
<dbReference type="PANTHER" id="PTHR42920">
    <property type="entry name" value="OS03G0707200 PROTEIN-RELATED"/>
    <property type="match status" value="1"/>
</dbReference>
<keyword evidence="9" id="KW-1185">Reference proteome</keyword>
<sequence>MKKSYANPNLLLLVVVLIWGSGFIAVEYVLKAKYSVSLIMTLRFLISSVALYFIFKKDVYKVTKKEIISGSIAGIFLFLAFYLQTLGQSYTNISNVAFITATNVIMIPFLGWFIFKKKPKFYMIFLTVLTFLGIGIITFNKGNFEFNIGDLIVLVSAFCFASQIAYLEKATSDTNPININFVQIFTAFILSFILFVISDKSLKGIDVKSGILPIMYLGIFSTALCYLLQTYAQKFTSATNAGIILSLEGFFGALFSIFLGFEIFRWNVIIGGGIIIGTTIISNVLEERNKND</sequence>
<accession>A0A7Z0PF25</accession>
<evidence type="ECO:0000313" key="9">
    <source>
        <dbReference type="Proteomes" id="UP000526184"/>
    </source>
</evidence>